<dbReference type="GO" id="GO:0016020">
    <property type="term" value="C:membrane"/>
    <property type="evidence" value="ECO:0000318"/>
    <property type="project" value="GO_Central"/>
</dbReference>
<feature type="region of interest" description="Disordered" evidence="2">
    <location>
        <begin position="149"/>
        <end position="178"/>
    </location>
</feature>
<dbReference type="Gene3D" id="2.60.40.150">
    <property type="entry name" value="C2 domain"/>
    <property type="match status" value="1"/>
</dbReference>
<evidence type="ECO:0000259" key="5">
    <source>
        <dbReference type="PROSITE" id="PS51911"/>
    </source>
</evidence>
<feature type="compositionally biased region" description="Pro residues" evidence="2">
    <location>
        <begin position="741"/>
        <end position="750"/>
    </location>
</feature>
<dbReference type="Gene3D" id="1.10.238.10">
    <property type="entry name" value="EF-hand"/>
    <property type="match status" value="2"/>
</dbReference>
<dbReference type="InterPro" id="IPR011992">
    <property type="entry name" value="EF-hand-dom_pair"/>
</dbReference>
<feature type="region of interest" description="Disordered" evidence="2">
    <location>
        <begin position="940"/>
        <end position="1038"/>
    </location>
</feature>
<feature type="region of interest" description="Disordered" evidence="2">
    <location>
        <begin position="688"/>
        <end position="785"/>
    </location>
</feature>
<dbReference type="EMBL" id="DF237719">
    <property type="protein sequence ID" value="GAQ91348.1"/>
    <property type="molecule type" value="Genomic_DNA"/>
</dbReference>
<feature type="region of interest" description="Disordered" evidence="2">
    <location>
        <begin position="1531"/>
        <end position="1696"/>
    </location>
</feature>
<feature type="region of interest" description="Disordered" evidence="2">
    <location>
        <begin position="386"/>
        <end position="423"/>
    </location>
</feature>
<feature type="compositionally biased region" description="Polar residues" evidence="2">
    <location>
        <begin position="386"/>
        <end position="419"/>
    </location>
</feature>
<dbReference type="PROSITE" id="PS51911">
    <property type="entry name" value="C2_AIDA"/>
    <property type="match status" value="1"/>
</dbReference>
<feature type="compositionally biased region" description="Basic and acidic residues" evidence="2">
    <location>
        <begin position="1084"/>
        <end position="1095"/>
    </location>
</feature>
<organism evidence="6 7">
    <name type="scientific">Klebsormidium nitens</name>
    <name type="common">Green alga</name>
    <name type="synonym">Ulothrix nitens</name>
    <dbReference type="NCBI Taxonomy" id="105231"/>
    <lineage>
        <taxon>Eukaryota</taxon>
        <taxon>Viridiplantae</taxon>
        <taxon>Streptophyta</taxon>
        <taxon>Klebsormidiophyceae</taxon>
        <taxon>Klebsormidiales</taxon>
        <taxon>Klebsormidiaceae</taxon>
        <taxon>Klebsormidium</taxon>
    </lineage>
</organism>
<dbReference type="OrthoDB" id="524326at2759"/>
<feature type="domain" description="EH" evidence="4">
    <location>
        <begin position="35"/>
        <end position="104"/>
    </location>
</feature>
<dbReference type="OMA" id="HCEAPPQ"/>
<sequence>MALLPPPPQRGQRLSFLGTSLWTLDSVDSLILPNERRKYEQHFHQLDADRDGFVQAPEGKHLLARSKIPARIIDEIWAFCNTPRSSGLSCREFTCAMHLTFQAMHVTSSALGGQPQQANATPQSGETKTPVVPPPWLLAAQQEYKSSQMVSPVTTPPPRKPSVNTAPGVIQPASDKPENWERFSPTGPGSGFSNVGQGFVPANQGVSFVGSGLISPEVLPTPWVTFDSGDNHRRLNRHTSMPESQLNPVWSTMTQNRGFRERQPSGPFAPQPAIFQGGQEQAFERTLSPEPKDPLIGTQPDMISQRSARLRRRPMTYEIGKRQQKRRTRSLYGTLSEDLTLYSVENSDSVQIKGGALSPVPEMVDSLPPVAVEDTSSENVTEFQSLQAQTSAEAEINNQTPRARTSSLTEAKPSGQSLESQEHLKQSTEILEVVGLTNKLREEEEVLQKEIVEARGEESGLQKRLEEVTAEKKEVEETIGRGKNELQQLRSNVDDRRAELTRLEDEMHDLKRKRSQLDSEKDSLQLELVNAETLLREKRERLEAERARTTQAEETVAALKTKMQASTSALNEVKPTVYPRPLSKPESKTEPQPAPVPWAPLAVQVPTLSPTSPSPADASTNQAAPRGPMSGTPFSAFDGEDLFKLEAELGEGSCRQMLAEDQSPGSMGFVWPAISPPVTRLPTLAVKKGAQPDGGHVAPIPAQAPNEGEENEREVIVEVKAPANSTPKQTGTPKGGILSPKRPPPPPPTKVPTAAPADAVPAAAAAAPALQNPQTSPSKMRNKAESVTLDWANGEDSWLHFDDSPPLAGLPGGSPLLPDVVVAEVSIPSADVNPVPLSAAYLSAKVHPEPEGGPLSPDSLAAPSPSVRSFLGELASSERGLVTGQSFSATEGPQKPAFASLATSLSPSVQSFLNVSTFPAGPPTSLPSAIPAALGGQNFPVVGGQNSPSAPGSPAQFKTPLRKPPPPPSGLKKTGGAETPNPATPNPATPNTAVQDAPPGQLVWAEFGDAEQQKAPASAAPTAISSDGTPSTGFAKLGEPLSPSSDLFMKVGGLGAPAKLPSEWTALRPNPVYEPNGGVRRRRSSDGDLVQEKKPPLVAEPEPKLPASEPTAAPALAHAPAAASQTVTSQSVTSPGVTSQPTSPDSSRMNLLEDDWFLASGQTPTSPSAVAQNAVGDANRGSASAGLRPLTEADRKKCTAAFEKIARPGREFVSRTEAEGICSRANIPGQPFERLWALSDRAEDGVLGKDEFCIFLLLMKAAAAREQLPGGLSTGDVSRLLGHEFVAEKITRSFIPTPAKSSHGRTPTAERGGSPGTDSGPRNVVLGADLEVPPALYSSPPQLDSPTARGDLSPGKTPGPGGEAWEDYLAKRVGSAEDKPSLANANPTEGSFGDQSPSVSRIPSPSKRSSLPETGGITPVQGGSPLVQTVRPPSVVARPLSSQSFRSASLRIRVGPEDEDRESGRFVGERVRRFSSQEGGIAYLVGMGFGPKAAAAATARFGSDLQAAVAWLLEQPGRGVDPADVLASADRDLFPLTPPPAEKTTARNLLNTEPIASDSPPAGRGLDSARARRHVAGGESKIPSPPRRDGNSPNGSPVKKPTVVSPSMLKPPVESMTPPSESSLRTPESPEKKFERNPSILDRIGAAESDGSDEEEEVVVGTEVERPQSARPPGSPLSQMIGSLWGAGKTAPGTPTGQTKIEKGLVAHNVEKFEKGAAANCGPRFVTQLPVQLLIEEVALEDADDLRDPFITVAVYDESGALIEPAQNTSIVSNADERGIVFGTRVDILGKIPAVPPSGTKVCFEVRHFKRGETSKASTKCWTAINLEEMATGPHTLVLFKKPVDLKAKRAKLLNGKRDVLKINVDFQE</sequence>
<accession>A0A1Y1IT41</accession>
<dbReference type="Pfam" id="PF14186">
    <property type="entry name" value="Aida_C2"/>
    <property type="match status" value="1"/>
</dbReference>
<dbReference type="PROSITE" id="PS50030">
    <property type="entry name" value="UBA"/>
    <property type="match status" value="1"/>
</dbReference>
<feature type="region of interest" description="Disordered" evidence="2">
    <location>
        <begin position="1292"/>
        <end position="1429"/>
    </location>
</feature>
<dbReference type="Gene3D" id="1.10.287.1490">
    <property type="match status" value="1"/>
</dbReference>
<feature type="compositionally biased region" description="Low complexity" evidence="2">
    <location>
        <begin position="1106"/>
        <end position="1140"/>
    </location>
</feature>
<feature type="compositionally biased region" description="Polar residues" evidence="2">
    <location>
        <begin position="1617"/>
        <end position="1626"/>
    </location>
</feature>
<feature type="compositionally biased region" description="Low complexity" evidence="2">
    <location>
        <begin position="1015"/>
        <end position="1026"/>
    </location>
</feature>
<dbReference type="InterPro" id="IPR025939">
    <property type="entry name" value="Aida_C"/>
</dbReference>
<feature type="domain" description="UBA" evidence="3">
    <location>
        <begin position="1475"/>
        <end position="1515"/>
    </location>
</feature>
<feature type="compositionally biased region" description="Polar residues" evidence="2">
    <location>
        <begin position="723"/>
        <end position="732"/>
    </location>
</feature>
<protein>
    <submittedName>
        <fullName evidence="6">Uncharacterized protein</fullName>
    </submittedName>
</protein>
<dbReference type="InterPro" id="IPR009060">
    <property type="entry name" value="UBA-like_sf"/>
</dbReference>
<evidence type="ECO:0000259" key="3">
    <source>
        <dbReference type="PROSITE" id="PS50030"/>
    </source>
</evidence>
<dbReference type="Gene3D" id="1.10.8.10">
    <property type="entry name" value="DNA helicase RuvA subunit, C-terminal domain"/>
    <property type="match status" value="1"/>
</dbReference>
<proteinExistence type="predicted"/>
<gene>
    <name evidence="6" type="ORF">KFL_007700050</name>
</gene>
<evidence type="ECO:0000256" key="2">
    <source>
        <dbReference type="SAM" id="MobiDB-lite"/>
    </source>
</evidence>
<feature type="compositionally biased region" description="Low complexity" evidence="2">
    <location>
        <begin position="606"/>
        <end position="620"/>
    </location>
</feature>
<dbReference type="InterPro" id="IPR000261">
    <property type="entry name" value="EH_dom"/>
</dbReference>
<dbReference type="Proteomes" id="UP000054558">
    <property type="component" value="Unassembled WGS sequence"/>
</dbReference>
<evidence type="ECO:0000313" key="7">
    <source>
        <dbReference type="Proteomes" id="UP000054558"/>
    </source>
</evidence>
<name>A0A1Y1IT41_KLENI</name>
<feature type="region of interest" description="Disordered" evidence="2">
    <location>
        <begin position="566"/>
        <end position="637"/>
    </location>
</feature>
<dbReference type="InterPro" id="IPR015940">
    <property type="entry name" value="UBA"/>
</dbReference>
<feature type="compositionally biased region" description="Basic and acidic residues" evidence="2">
    <location>
        <begin position="1368"/>
        <end position="1380"/>
    </location>
</feature>
<dbReference type="PANTHER" id="PTHR28654">
    <property type="entry name" value="AXIN INTERACTOR, DORSALIZATION-ASSOCIATED PROTEIN"/>
    <property type="match status" value="1"/>
</dbReference>
<feature type="compositionally biased region" description="Polar residues" evidence="2">
    <location>
        <begin position="1383"/>
        <end position="1412"/>
    </location>
</feature>
<evidence type="ECO:0000256" key="1">
    <source>
        <dbReference type="SAM" id="Coils"/>
    </source>
</evidence>
<evidence type="ECO:0000313" key="6">
    <source>
        <dbReference type="EMBL" id="GAQ91348.1"/>
    </source>
</evidence>
<feature type="compositionally biased region" description="Low complexity" evidence="2">
    <location>
        <begin position="970"/>
        <end position="981"/>
    </location>
</feature>
<dbReference type="Pfam" id="PF12763">
    <property type="entry name" value="EH"/>
    <property type="match status" value="2"/>
</dbReference>
<feature type="domain" description="EH" evidence="4">
    <location>
        <begin position="1194"/>
        <end position="1272"/>
    </location>
</feature>
<dbReference type="SUPFAM" id="SSF46934">
    <property type="entry name" value="UBA-like"/>
    <property type="match status" value="1"/>
</dbReference>
<keyword evidence="7" id="KW-1185">Reference proteome</keyword>
<feature type="compositionally biased region" description="Low complexity" evidence="2">
    <location>
        <begin position="751"/>
        <end position="769"/>
    </location>
</feature>
<dbReference type="PANTHER" id="PTHR28654:SF1">
    <property type="entry name" value="AXIN INTERACTOR, DORSALIZATION-ASSOCIATED PROTEIN"/>
    <property type="match status" value="1"/>
</dbReference>
<feature type="domain" description="C2 Aida-type" evidence="5">
    <location>
        <begin position="1719"/>
        <end position="1868"/>
    </location>
</feature>
<evidence type="ECO:0000259" key="4">
    <source>
        <dbReference type="PROSITE" id="PS50031"/>
    </source>
</evidence>
<dbReference type="SUPFAM" id="SSF47473">
    <property type="entry name" value="EF-hand"/>
    <property type="match status" value="2"/>
</dbReference>
<dbReference type="InterPro" id="IPR035892">
    <property type="entry name" value="C2_domain_sf"/>
</dbReference>
<feature type="compositionally biased region" description="Low complexity" evidence="2">
    <location>
        <begin position="1686"/>
        <end position="1696"/>
    </location>
</feature>
<feature type="coiled-coil region" evidence="1">
    <location>
        <begin position="437"/>
        <end position="562"/>
    </location>
</feature>
<dbReference type="SMART" id="SM00027">
    <property type="entry name" value="EH"/>
    <property type="match status" value="2"/>
</dbReference>
<keyword evidence="1" id="KW-0175">Coiled coil</keyword>
<dbReference type="GO" id="GO:0035091">
    <property type="term" value="F:phosphatidylinositol binding"/>
    <property type="evidence" value="ECO:0000318"/>
    <property type="project" value="GO_Central"/>
</dbReference>
<feature type="region of interest" description="Disordered" evidence="2">
    <location>
        <begin position="1067"/>
        <end position="1149"/>
    </location>
</feature>
<dbReference type="PROSITE" id="PS50031">
    <property type="entry name" value="EH"/>
    <property type="match status" value="2"/>
</dbReference>
<reference evidence="6 7" key="1">
    <citation type="journal article" date="2014" name="Nat. Commun.">
        <title>Klebsormidium flaccidum genome reveals primary factors for plant terrestrial adaptation.</title>
        <authorList>
            <person name="Hori K."/>
            <person name="Maruyama F."/>
            <person name="Fujisawa T."/>
            <person name="Togashi T."/>
            <person name="Yamamoto N."/>
            <person name="Seo M."/>
            <person name="Sato S."/>
            <person name="Yamada T."/>
            <person name="Mori H."/>
            <person name="Tajima N."/>
            <person name="Moriyama T."/>
            <person name="Ikeuchi M."/>
            <person name="Watanabe M."/>
            <person name="Wada H."/>
            <person name="Kobayashi K."/>
            <person name="Saito M."/>
            <person name="Masuda T."/>
            <person name="Sasaki-Sekimoto Y."/>
            <person name="Mashiguchi K."/>
            <person name="Awai K."/>
            <person name="Shimojima M."/>
            <person name="Masuda S."/>
            <person name="Iwai M."/>
            <person name="Nobusawa T."/>
            <person name="Narise T."/>
            <person name="Kondo S."/>
            <person name="Saito H."/>
            <person name="Sato R."/>
            <person name="Murakawa M."/>
            <person name="Ihara Y."/>
            <person name="Oshima-Yamada Y."/>
            <person name="Ohtaka K."/>
            <person name="Satoh M."/>
            <person name="Sonobe K."/>
            <person name="Ishii M."/>
            <person name="Ohtani R."/>
            <person name="Kanamori-Sato M."/>
            <person name="Honoki R."/>
            <person name="Miyazaki D."/>
            <person name="Mochizuki H."/>
            <person name="Umetsu J."/>
            <person name="Higashi K."/>
            <person name="Shibata D."/>
            <person name="Kamiya Y."/>
            <person name="Sato N."/>
            <person name="Nakamura Y."/>
            <person name="Tabata S."/>
            <person name="Ida S."/>
            <person name="Kurokawa K."/>
            <person name="Ohta H."/>
        </authorList>
    </citation>
    <scope>NUCLEOTIDE SEQUENCE [LARGE SCALE GENOMIC DNA]</scope>
    <source>
        <strain evidence="6 7">NIES-2285</strain>
    </source>
</reference>